<dbReference type="PANTHER" id="PTHR31849:SF1">
    <property type="entry name" value="CYSTEINE-RICH DPF MOTIF DOMAIN-CONTAINING PROTEIN 1"/>
    <property type="match status" value="1"/>
</dbReference>
<protein>
    <recommendedName>
        <fullName evidence="2">Cysteine-rich DPF motif domain-containing protein 1</fullName>
    </recommendedName>
</protein>
<reference evidence="5" key="1">
    <citation type="journal article" date="2022" name="J. Hered.">
        <title>A De Novo Chromosome-Level Genome Assembly of the White-Tailed Deer, Odocoileus Virginianus.</title>
        <authorList>
            <person name="London E.W."/>
            <person name="Roca A.L."/>
            <person name="Novakofski J.E."/>
            <person name="Mateus-Pinilla N.E."/>
        </authorList>
    </citation>
    <scope>NUCLEOTIDE SEQUENCE [LARGE SCALE GENOMIC DNA]</scope>
</reference>
<evidence type="ECO:0000256" key="3">
    <source>
        <dbReference type="SAM" id="MobiDB-lite"/>
    </source>
</evidence>
<evidence type="ECO:0000259" key="4">
    <source>
        <dbReference type="Pfam" id="PF10170"/>
    </source>
</evidence>
<dbReference type="Proteomes" id="UP001652640">
    <property type="component" value="Chromosome 23"/>
</dbReference>
<dbReference type="GeneID" id="110142759"/>
<keyword evidence="5" id="KW-1185">Reference proteome</keyword>
<organism evidence="5 6">
    <name type="scientific">Odocoileus virginianus</name>
    <name type="common">White-tailed deer</name>
    <dbReference type="NCBI Taxonomy" id="9874"/>
    <lineage>
        <taxon>Eukaryota</taxon>
        <taxon>Metazoa</taxon>
        <taxon>Chordata</taxon>
        <taxon>Craniata</taxon>
        <taxon>Vertebrata</taxon>
        <taxon>Euteleostomi</taxon>
        <taxon>Mammalia</taxon>
        <taxon>Eutheria</taxon>
        <taxon>Laurasiatheria</taxon>
        <taxon>Artiodactyla</taxon>
        <taxon>Ruminantia</taxon>
        <taxon>Pecora</taxon>
        <taxon>Cervidae</taxon>
        <taxon>Odocoileinae</taxon>
        <taxon>Odocoileus</taxon>
    </lineage>
</organism>
<gene>
    <name evidence="6" type="primary">CDPF1</name>
</gene>
<feature type="region of interest" description="Disordered" evidence="3">
    <location>
        <begin position="41"/>
        <end position="83"/>
    </location>
</feature>
<accession>A0ABM4H225</accession>
<name>A0ABM4H225_ODOVR</name>
<comment type="similarity">
    <text evidence="1">Belongs to the CDPF1 family.</text>
</comment>
<reference evidence="6" key="2">
    <citation type="submission" date="2025-08" db="UniProtKB">
        <authorList>
            <consortium name="RefSeq"/>
        </authorList>
    </citation>
    <scope>IDENTIFICATION</scope>
    <source>
        <tissue evidence="6">Tongue muscle</tissue>
    </source>
</reference>
<dbReference type="Pfam" id="PF10170">
    <property type="entry name" value="C6_DPF"/>
    <property type="match status" value="1"/>
</dbReference>
<feature type="compositionally biased region" description="Low complexity" evidence="3">
    <location>
        <begin position="64"/>
        <end position="73"/>
    </location>
</feature>
<evidence type="ECO:0000256" key="2">
    <source>
        <dbReference type="ARBA" id="ARBA00014801"/>
    </source>
</evidence>
<sequence length="198" mass="21210">MGILQARIPEWVAMPSSRGIFPTQASTADVPYRGRSLHLLSQRGSQAEGEEEVRHEAPPPPRSPASVAQAPRAGGRQWGPGPGLAAAEAAEMACETERNPLGVFKCQLCALTAPYSYKGQQPPDSQSVILLEESYVMRDPFTPDKGRFLIVGSRCSVCSKLVCVDPVGLAEPVPRPVGSDPGSFAPTALLEAHWLFFS</sequence>
<evidence type="ECO:0000313" key="6">
    <source>
        <dbReference type="RefSeq" id="XP_070309612.1"/>
    </source>
</evidence>
<evidence type="ECO:0000256" key="1">
    <source>
        <dbReference type="ARBA" id="ARBA00007917"/>
    </source>
</evidence>
<dbReference type="InterPro" id="IPR018785">
    <property type="entry name" value="CDPF1_dom"/>
</dbReference>
<feature type="domain" description="Cysteine-rich DPF motif" evidence="4">
    <location>
        <begin position="104"/>
        <end position="166"/>
    </location>
</feature>
<dbReference type="PANTHER" id="PTHR31849">
    <property type="entry name" value="CYSTEINE-RICH PDF MOTIF DOMAIN-CONTAINING PROTEIN 1"/>
    <property type="match status" value="1"/>
</dbReference>
<proteinExistence type="inferred from homology"/>
<dbReference type="InterPro" id="IPR042426">
    <property type="entry name" value="CDPF1"/>
</dbReference>
<dbReference type="PRINTS" id="PR01995">
    <property type="entry name" value="UPF0595"/>
</dbReference>
<dbReference type="RefSeq" id="XP_070309612.1">
    <property type="nucleotide sequence ID" value="XM_070453511.1"/>
</dbReference>
<evidence type="ECO:0000313" key="5">
    <source>
        <dbReference type="Proteomes" id="UP001652640"/>
    </source>
</evidence>